<reference evidence="3" key="1">
    <citation type="submission" date="2021-08" db="EMBL/GenBank/DDBJ databases">
        <title>Genome of a novel bacterium of the phylum Verrucomicrobia, Oleiharenicola sp. KSB-15.</title>
        <authorList>
            <person name="Chung J.-H."/>
            <person name="Ahn J.-H."/>
            <person name="Yoon Y."/>
            <person name="Kim D.-Y."/>
            <person name="An S.-H."/>
            <person name="Park I."/>
            <person name="Yeon J."/>
        </authorList>
    </citation>
    <scope>NUCLEOTIDE SEQUENCE</scope>
    <source>
        <strain evidence="3">KSB-15</strain>
    </source>
</reference>
<dbReference type="SUPFAM" id="SSF103481">
    <property type="entry name" value="Multidrug resistance efflux transporter EmrE"/>
    <property type="match status" value="2"/>
</dbReference>
<evidence type="ECO:0000259" key="2">
    <source>
        <dbReference type="Pfam" id="PF00892"/>
    </source>
</evidence>
<dbReference type="AlphaFoldDB" id="A0A8F9XL65"/>
<proteinExistence type="predicted"/>
<dbReference type="Proteomes" id="UP000825051">
    <property type="component" value="Chromosome"/>
</dbReference>
<keyword evidence="1" id="KW-1133">Transmembrane helix</keyword>
<feature type="transmembrane region" description="Helical" evidence="1">
    <location>
        <begin position="37"/>
        <end position="58"/>
    </location>
</feature>
<feature type="transmembrane region" description="Helical" evidence="1">
    <location>
        <begin position="6"/>
        <end position="25"/>
    </location>
</feature>
<gene>
    <name evidence="3" type="ORF">K0B96_15715</name>
</gene>
<feature type="transmembrane region" description="Helical" evidence="1">
    <location>
        <begin position="91"/>
        <end position="113"/>
    </location>
</feature>
<organism evidence="3 4">
    <name type="scientific">Horticoccus luteus</name>
    <dbReference type="NCBI Taxonomy" id="2862869"/>
    <lineage>
        <taxon>Bacteria</taxon>
        <taxon>Pseudomonadati</taxon>
        <taxon>Verrucomicrobiota</taxon>
        <taxon>Opitutia</taxon>
        <taxon>Opitutales</taxon>
        <taxon>Opitutaceae</taxon>
        <taxon>Horticoccus</taxon>
    </lineage>
</organism>
<dbReference type="Pfam" id="PF00892">
    <property type="entry name" value="EamA"/>
    <property type="match status" value="1"/>
</dbReference>
<sequence>MLSGILLALAASLVYGFLGVAFEAAGKRHYPAWPFIFWKQLCGTVLIFAVLLIMRTPLYHPQVLGLAAIGALSYVLTCACYLTASRERDIAANWTIVNLSVLVPLLASILWFGDKFTGLKAAGALLTLVAIVLVSGNATLGSVARGDSRWKTFIFGAFLLNGVLSTLFRWVPPADAFLFVGYFYAVSFVMAAPFMFTATRAPATSAASPSAPPASSKLSRGMLGWSLVGAASHCTGMLLTMAALATVAKVSHEPGVIVYPITNGFVIPLGVVLGALILRQAIDRRRWLGVAVGMAGLVLLSLP</sequence>
<feature type="domain" description="EamA" evidence="2">
    <location>
        <begin position="3"/>
        <end position="135"/>
    </location>
</feature>
<keyword evidence="1" id="KW-0812">Transmembrane</keyword>
<dbReference type="InterPro" id="IPR000620">
    <property type="entry name" value="EamA_dom"/>
</dbReference>
<evidence type="ECO:0000313" key="4">
    <source>
        <dbReference type="Proteomes" id="UP000825051"/>
    </source>
</evidence>
<accession>A0A8F9XL65</accession>
<evidence type="ECO:0000256" key="1">
    <source>
        <dbReference type="SAM" id="Phobius"/>
    </source>
</evidence>
<dbReference type="EMBL" id="CP080507">
    <property type="protein sequence ID" value="QYM78729.1"/>
    <property type="molecule type" value="Genomic_DNA"/>
</dbReference>
<dbReference type="GO" id="GO:0016020">
    <property type="term" value="C:membrane"/>
    <property type="evidence" value="ECO:0007669"/>
    <property type="project" value="InterPro"/>
</dbReference>
<dbReference type="RefSeq" id="WP_220161833.1">
    <property type="nucleotide sequence ID" value="NZ_CP080507.1"/>
</dbReference>
<evidence type="ECO:0000313" key="3">
    <source>
        <dbReference type="EMBL" id="QYM78729.1"/>
    </source>
</evidence>
<feature type="transmembrane region" description="Helical" evidence="1">
    <location>
        <begin position="257"/>
        <end position="278"/>
    </location>
</feature>
<dbReference type="KEGG" id="ole:K0B96_15715"/>
<keyword evidence="4" id="KW-1185">Reference proteome</keyword>
<dbReference type="InterPro" id="IPR037185">
    <property type="entry name" value="EmrE-like"/>
</dbReference>
<feature type="transmembrane region" description="Helical" evidence="1">
    <location>
        <begin position="64"/>
        <end position="84"/>
    </location>
</feature>
<dbReference type="Gene3D" id="1.10.3730.20">
    <property type="match status" value="1"/>
</dbReference>
<feature type="transmembrane region" description="Helical" evidence="1">
    <location>
        <begin position="222"/>
        <end position="245"/>
    </location>
</feature>
<protein>
    <submittedName>
        <fullName evidence="3">DMT family transporter</fullName>
    </submittedName>
</protein>
<name>A0A8F9XL65_9BACT</name>
<feature type="transmembrane region" description="Helical" evidence="1">
    <location>
        <begin position="119"/>
        <end position="140"/>
    </location>
</feature>
<feature type="transmembrane region" description="Helical" evidence="1">
    <location>
        <begin position="152"/>
        <end position="171"/>
    </location>
</feature>
<keyword evidence="1" id="KW-0472">Membrane</keyword>
<feature type="transmembrane region" description="Helical" evidence="1">
    <location>
        <begin position="177"/>
        <end position="201"/>
    </location>
</feature>